<keyword evidence="2 5" id="KW-0645">Protease</keyword>
<dbReference type="PRINTS" id="PR00723">
    <property type="entry name" value="SUBTILISIN"/>
</dbReference>
<dbReference type="InterPro" id="IPR050131">
    <property type="entry name" value="Peptidase_S8_subtilisin-like"/>
</dbReference>
<organism evidence="7 8">
    <name type="scientific">Phormidesmis priestleyi Ana</name>
    <dbReference type="NCBI Taxonomy" id="1666911"/>
    <lineage>
        <taxon>Bacteria</taxon>
        <taxon>Bacillati</taxon>
        <taxon>Cyanobacteriota</taxon>
        <taxon>Cyanophyceae</taxon>
        <taxon>Leptolyngbyales</taxon>
        <taxon>Leptolyngbyaceae</taxon>
        <taxon>Phormidesmis</taxon>
    </lineage>
</organism>
<reference evidence="7 8" key="1">
    <citation type="submission" date="2015-09" db="EMBL/GenBank/DDBJ databases">
        <title>Identification and resolution of microdiversity through metagenomic sequencing of parallel consortia.</title>
        <authorList>
            <person name="Nelson W.C."/>
            <person name="Romine M.F."/>
            <person name="Lindemann S.R."/>
        </authorList>
    </citation>
    <scope>NUCLEOTIDE SEQUENCE [LARGE SCALE GENOMIC DNA]</scope>
    <source>
        <strain evidence="7">Ana</strain>
    </source>
</reference>
<dbReference type="AlphaFoldDB" id="A0A0P7YPM9"/>
<evidence type="ECO:0000256" key="5">
    <source>
        <dbReference type="PROSITE-ProRule" id="PRU01240"/>
    </source>
</evidence>
<keyword evidence="4 5" id="KW-0720">Serine protease</keyword>
<evidence type="ECO:0000256" key="2">
    <source>
        <dbReference type="ARBA" id="ARBA00022670"/>
    </source>
</evidence>
<evidence type="ECO:0000259" key="6">
    <source>
        <dbReference type="Pfam" id="PF00082"/>
    </source>
</evidence>
<dbReference type="InterPro" id="IPR000209">
    <property type="entry name" value="Peptidase_S8/S53_dom"/>
</dbReference>
<evidence type="ECO:0000256" key="4">
    <source>
        <dbReference type="ARBA" id="ARBA00022825"/>
    </source>
</evidence>
<evidence type="ECO:0000313" key="7">
    <source>
        <dbReference type="EMBL" id="KPQ32344.1"/>
    </source>
</evidence>
<dbReference type="PROSITE" id="PS51892">
    <property type="entry name" value="SUBTILASE"/>
    <property type="match status" value="1"/>
</dbReference>
<evidence type="ECO:0000256" key="1">
    <source>
        <dbReference type="ARBA" id="ARBA00011073"/>
    </source>
</evidence>
<dbReference type="PANTHER" id="PTHR43806:SF11">
    <property type="entry name" value="CEREVISIN-RELATED"/>
    <property type="match status" value="1"/>
</dbReference>
<comment type="similarity">
    <text evidence="1 5">Belongs to the peptidase S8 family.</text>
</comment>
<keyword evidence="3 5" id="KW-0378">Hydrolase</keyword>
<accession>A0A0P7YPM9</accession>
<dbReference type="STRING" id="1666911.HLUCCA11_21725"/>
<dbReference type="GO" id="GO:0006508">
    <property type="term" value="P:proteolysis"/>
    <property type="evidence" value="ECO:0007669"/>
    <property type="project" value="UniProtKB-KW"/>
</dbReference>
<sequence length="399" mass="43146">MFHDSCLEEALRLPSLWQQGFTGKGVRVGHLDSGVTAEHVLLRDRISTFCQFDRFGDAVPGAHPTDQQGHGTHTAGIVAQVAPGVSLCSAQVIEGGYVVWRILRGIDWLLNQSVDIVVMPVGIKVRSPIFTTAINALKQQNILVVSAIGNGGAGRFHSPGWDPQVLSIGATDFEGKVAKFSGSCNHNNLCLKPDLVAPGIDILSAQSSESAPEELCRKSGTSMAAAAVAGVAALLMEACPLVAPDIMQKANFVEQALLNTYLPISEHQSHRVRLGQINAVAALKWMRLYGSSYQETQLSSPTTLSTSRIIDNYRDPRLTTCITTGNLLEHKAAICIAHKQTPIQSVIDRLASHHQPKVTQYLSQFNCALVLAKKSFLQALSAEPQINMMSLPDVDLWNN</sequence>
<feature type="active site" description="Charge relay system" evidence="5">
    <location>
        <position position="70"/>
    </location>
</feature>
<dbReference type="SUPFAM" id="SSF52743">
    <property type="entry name" value="Subtilisin-like"/>
    <property type="match status" value="1"/>
</dbReference>
<gene>
    <name evidence="7" type="ORF">HLUCCA11_21725</name>
</gene>
<dbReference type="PANTHER" id="PTHR43806">
    <property type="entry name" value="PEPTIDASE S8"/>
    <property type="match status" value="1"/>
</dbReference>
<dbReference type="InterPro" id="IPR015500">
    <property type="entry name" value="Peptidase_S8_subtilisin-rel"/>
</dbReference>
<dbReference type="Pfam" id="PF00082">
    <property type="entry name" value="Peptidase_S8"/>
    <property type="match status" value="1"/>
</dbReference>
<evidence type="ECO:0000256" key="3">
    <source>
        <dbReference type="ARBA" id="ARBA00022801"/>
    </source>
</evidence>
<dbReference type="InterPro" id="IPR036852">
    <property type="entry name" value="Peptidase_S8/S53_dom_sf"/>
</dbReference>
<feature type="active site" description="Charge relay system" evidence="5">
    <location>
        <position position="222"/>
    </location>
</feature>
<protein>
    <submittedName>
        <fullName evidence="7">Subtilisin-like serine protease</fullName>
    </submittedName>
</protein>
<name>A0A0P7YPM9_9CYAN</name>
<dbReference type="Proteomes" id="UP000050465">
    <property type="component" value="Unassembled WGS sequence"/>
</dbReference>
<feature type="active site" description="Charge relay system" evidence="5">
    <location>
        <position position="32"/>
    </location>
</feature>
<feature type="domain" description="Peptidase S8/S53" evidence="6">
    <location>
        <begin position="23"/>
        <end position="261"/>
    </location>
</feature>
<evidence type="ECO:0000313" key="8">
    <source>
        <dbReference type="Proteomes" id="UP000050465"/>
    </source>
</evidence>
<dbReference type="GO" id="GO:0004252">
    <property type="term" value="F:serine-type endopeptidase activity"/>
    <property type="evidence" value="ECO:0007669"/>
    <property type="project" value="UniProtKB-UniRule"/>
</dbReference>
<proteinExistence type="inferred from homology"/>
<dbReference type="EMBL" id="LJZR01000060">
    <property type="protein sequence ID" value="KPQ32344.1"/>
    <property type="molecule type" value="Genomic_DNA"/>
</dbReference>
<comment type="caution">
    <text evidence="7">The sequence shown here is derived from an EMBL/GenBank/DDBJ whole genome shotgun (WGS) entry which is preliminary data.</text>
</comment>
<dbReference type="Gene3D" id="3.40.50.200">
    <property type="entry name" value="Peptidase S8/S53 domain"/>
    <property type="match status" value="1"/>
</dbReference>